<evidence type="ECO:0000256" key="1">
    <source>
        <dbReference type="SAM" id="MobiDB-lite"/>
    </source>
</evidence>
<keyword evidence="3" id="KW-1185">Reference proteome</keyword>
<sequence>MEALAAADRRGGGRGSKRRRPQFDMAAAWTDAVVANGGAGGRDRGGGGGSKQRRPWIDMAATDQRGGGRERRAAAELPGYSLLSSLAPRHLPRRRSFPVASQIDALVAGGASRRRRLPSSS</sequence>
<protein>
    <submittedName>
        <fullName evidence="2">Uncharacterized protein</fullName>
    </submittedName>
</protein>
<evidence type="ECO:0000313" key="2">
    <source>
        <dbReference type="EnsemblPlants" id="OMERI02G16950.1"/>
    </source>
</evidence>
<dbReference type="AlphaFoldDB" id="A0A0E0CKP0"/>
<dbReference type="Gramene" id="OMERI02G16950.1">
    <property type="protein sequence ID" value="OMERI02G16950.1"/>
    <property type="gene ID" value="OMERI02G16950"/>
</dbReference>
<dbReference type="EnsemblPlants" id="OMERI02G16950.1">
    <property type="protein sequence ID" value="OMERI02G16950.1"/>
    <property type="gene ID" value="OMERI02G16950"/>
</dbReference>
<dbReference type="HOGENOM" id="CLU_2041761_0_0_1"/>
<dbReference type="Proteomes" id="UP000008021">
    <property type="component" value="Chromosome 2"/>
</dbReference>
<reference evidence="2" key="1">
    <citation type="submission" date="2015-04" db="UniProtKB">
        <authorList>
            <consortium name="EnsemblPlants"/>
        </authorList>
    </citation>
    <scope>IDENTIFICATION</scope>
</reference>
<accession>A0A0E0CKP0</accession>
<reference evidence="2" key="2">
    <citation type="submission" date="2018-05" db="EMBL/GenBank/DDBJ databases">
        <title>OmerRS3 (Oryza meridionalis Reference Sequence Version 3).</title>
        <authorList>
            <person name="Zhang J."/>
            <person name="Kudrna D."/>
            <person name="Lee S."/>
            <person name="Talag J."/>
            <person name="Welchert J."/>
            <person name="Wing R.A."/>
        </authorList>
    </citation>
    <scope>NUCLEOTIDE SEQUENCE [LARGE SCALE GENOMIC DNA]</scope>
    <source>
        <strain evidence="2">cv. OR44</strain>
    </source>
</reference>
<organism evidence="2">
    <name type="scientific">Oryza meridionalis</name>
    <dbReference type="NCBI Taxonomy" id="40149"/>
    <lineage>
        <taxon>Eukaryota</taxon>
        <taxon>Viridiplantae</taxon>
        <taxon>Streptophyta</taxon>
        <taxon>Embryophyta</taxon>
        <taxon>Tracheophyta</taxon>
        <taxon>Spermatophyta</taxon>
        <taxon>Magnoliopsida</taxon>
        <taxon>Liliopsida</taxon>
        <taxon>Poales</taxon>
        <taxon>Poaceae</taxon>
        <taxon>BOP clade</taxon>
        <taxon>Oryzoideae</taxon>
        <taxon>Oryzeae</taxon>
        <taxon>Oryzinae</taxon>
        <taxon>Oryza</taxon>
    </lineage>
</organism>
<proteinExistence type="predicted"/>
<feature type="region of interest" description="Disordered" evidence="1">
    <location>
        <begin position="1"/>
        <end position="73"/>
    </location>
</feature>
<name>A0A0E0CKP0_9ORYZ</name>
<evidence type="ECO:0000313" key="3">
    <source>
        <dbReference type="Proteomes" id="UP000008021"/>
    </source>
</evidence>